<feature type="domain" description="UBC core" evidence="4">
    <location>
        <begin position="46"/>
        <end position="207"/>
    </location>
</feature>
<evidence type="ECO:0000313" key="5">
    <source>
        <dbReference type="EMBL" id="MCL7032700.1"/>
    </source>
</evidence>
<dbReference type="Proteomes" id="UP001177140">
    <property type="component" value="Unassembled WGS sequence"/>
</dbReference>
<proteinExistence type="predicted"/>
<evidence type="ECO:0000256" key="1">
    <source>
        <dbReference type="ARBA" id="ARBA00022679"/>
    </source>
</evidence>
<evidence type="ECO:0000313" key="6">
    <source>
        <dbReference type="Proteomes" id="UP001177140"/>
    </source>
</evidence>
<accession>A0AA41SD55</accession>
<name>A0AA41SD55_PAPNU</name>
<dbReference type="PANTHER" id="PTHR46116">
    <property type="entry name" value="(E3-INDEPENDENT) E2 UBIQUITIN-CONJUGATING ENZYME"/>
    <property type="match status" value="1"/>
</dbReference>
<keyword evidence="2" id="KW-0833">Ubl conjugation pathway</keyword>
<dbReference type="SMART" id="SM00212">
    <property type="entry name" value="UBCc"/>
    <property type="match status" value="1"/>
</dbReference>
<dbReference type="PANTHER" id="PTHR46116:SF19">
    <property type="entry name" value="UBIQUITIN-CONJUGATING ENZYME FAMILY PROTEIN"/>
    <property type="match status" value="1"/>
</dbReference>
<sequence>MDQEQIELTEIKVEFKHFDIIPTNEDNSITSDHHYFSSASTLSSPSFQKTIMKEWRILEGNLPDSIYVRVYEQRIDLLRAVIIGPAGTPYHDGLFFFDIQFPSNYPNAPPKVHYRSFGYRLNPNLYENGYVCLSLINTWSGAANEKWIPSQSTMLQVLVSIQALVLNAKPYFNEPAYANLPKNSDPWKTESLHYDENTFILSCKTMMCVLNAPPKFFEEFVVQHFRDRADAILSACKAYDTGRAQIGDQVTTTTAGKRITNKPSWTFKRSMEDIYPKLVKSFAKSGPGSPNHEIQHTSRSSEGQGKYDILLGSCLGLGIIIVLFFLALYNPKP</sequence>
<dbReference type="SUPFAM" id="SSF54495">
    <property type="entry name" value="UBC-like"/>
    <property type="match status" value="1"/>
</dbReference>
<keyword evidence="1" id="KW-0808">Transferase</keyword>
<reference evidence="5" key="1">
    <citation type="submission" date="2022-03" db="EMBL/GenBank/DDBJ databases">
        <title>A functionally conserved STORR gene fusion in Papaver species that diverged 16.8 million years ago.</title>
        <authorList>
            <person name="Catania T."/>
        </authorList>
    </citation>
    <scope>NUCLEOTIDE SEQUENCE</scope>
    <source>
        <strain evidence="5">S-191538</strain>
    </source>
</reference>
<dbReference type="GO" id="GO:0061631">
    <property type="term" value="F:ubiquitin conjugating enzyme activity"/>
    <property type="evidence" value="ECO:0007669"/>
    <property type="project" value="TreeGrafter"/>
</dbReference>
<evidence type="ECO:0000256" key="2">
    <source>
        <dbReference type="ARBA" id="ARBA00022786"/>
    </source>
</evidence>
<feature type="transmembrane region" description="Helical" evidence="3">
    <location>
        <begin position="309"/>
        <end position="329"/>
    </location>
</feature>
<dbReference type="PROSITE" id="PS50127">
    <property type="entry name" value="UBC_2"/>
    <property type="match status" value="1"/>
</dbReference>
<organism evidence="5 6">
    <name type="scientific">Papaver nudicaule</name>
    <name type="common">Iceland poppy</name>
    <dbReference type="NCBI Taxonomy" id="74823"/>
    <lineage>
        <taxon>Eukaryota</taxon>
        <taxon>Viridiplantae</taxon>
        <taxon>Streptophyta</taxon>
        <taxon>Embryophyta</taxon>
        <taxon>Tracheophyta</taxon>
        <taxon>Spermatophyta</taxon>
        <taxon>Magnoliopsida</taxon>
        <taxon>Ranunculales</taxon>
        <taxon>Papaveraceae</taxon>
        <taxon>Papaveroideae</taxon>
        <taxon>Papaver</taxon>
    </lineage>
</organism>
<protein>
    <recommendedName>
        <fullName evidence="4">UBC core domain-containing protein</fullName>
    </recommendedName>
</protein>
<keyword evidence="3" id="KW-0812">Transmembrane</keyword>
<dbReference type="Gene3D" id="3.10.110.10">
    <property type="entry name" value="Ubiquitin Conjugating Enzyme"/>
    <property type="match status" value="1"/>
</dbReference>
<keyword evidence="6" id="KW-1185">Reference proteome</keyword>
<evidence type="ECO:0000259" key="4">
    <source>
        <dbReference type="PROSITE" id="PS50127"/>
    </source>
</evidence>
<comment type="caution">
    <text evidence="5">The sequence shown here is derived from an EMBL/GenBank/DDBJ whole genome shotgun (WGS) entry which is preliminary data.</text>
</comment>
<dbReference type="CDD" id="cd23837">
    <property type="entry name" value="UBCc_UBE2O"/>
    <property type="match status" value="1"/>
</dbReference>
<dbReference type="Pfam" id="PF00179">
    <property type="entry name" value="UQ_con"/>
    <property type="match status" value="1"/>
</dbReference>
<gene>
    <name evidence="5" type="ORF">MKW94_024624</name>
</gene>
<dbReference type="InterPro" id="IPR016135">
    <property type="entry name" value="UBQ-conjugating_enzyme/RWD"/>
</dbReference>
<dbReference type="AlphaFoldDB" id="A0AA41SD55"/>
<evidence type="ECO:0000256" key="3">
    <source>
        <dbReference type="SAM" id="Phobius"/>
    </source>
</evidence>
<dbReference type="InterPro" id="IPR000608">
    <property type="entry name" value="UBC"/>
</dbReference>
<dbReference type="EMBL" id="JAJJMA010125994">
    <property type="protein sequence ID" value="MCL7032700.1"/>
    <property type="molecule type" value="Genomic_DNA"/>
</dbReference>
<keyword evidence="3" id="KW-0472">Membrane</keyword>
<keyword evidence="3" id="KW-1133">Transmembrane helix</keyword>